<dbReference type="GO" id="GO:0016020">
    <property type="term" value="C:membrane"/>
    <property type="evidence" value="ECO:0007669"/>
    <property type="project" value="UniProtKB-SubCell"/>
</dbReference>
<evidence type="ECO:0000256" key="3">
    <source>
        <dbReference type="ARBA" id="ARBA00022989"/>
    </source>
</evidence>
<keyword evidence="4" id="KW-0472">Membrane</keyword>
<keyword evidence="2" id="KW-0812">Transmembrane</keyword>
<feature type="compositionally biased region" description="Basic and acidic residues" evidence="5">
    <location>
        <begin position="229"/>
        <end position="274"/>
    </location>
</feature>
<feature type="compositionally biased region" description="Low complexity" evidence="5">
    <location>
        <begin position="180"/>
        <end position="190"/>
    </location>
</feature>
<protein>
    <recommendedName>
        <fullName evidence="8">TonB C-terminal domain-containing protein</fullName>
    </recommendedName>
</protein>
<feature type="compositionally biased region" description="Basic and acidic residues" evidence="5">
    <location>
        <begin position="94"/>
        <end position="115"/>
    </location>
</feature>
<feature type="compositionally biased region" description="Basic and acidic residues" evidence="5">
    <location>
        <begin position="122"/>
        <end position="136"/>
    </location>
</feature>
<dbReference type="AlphaFoldDB" id="A0A2D2LSK3"/>
<evidence type="ECO:0000313" key="6">
    <source>
        <dbReference type="EMBL" id="ATR77972.1"/>
    </source>
</evidence>
<feature type="compositionally biased region" description="Basic and acidic residues" evidence="5">
    <location>
        <begin position="195"/>
        <end position="210"/>
    </location>
</feature>
<gene>
    <name evidence="6" type="ORF">NP7_00960</name>
</gene>
<evidence type="ECO:0000256" key="4">
    <source>
        <dbReference type="ARBA" id="ARBA00023136"/>
    </source>
</evidence>
<comment type="subcellular location">
    <subcellularLocation>
        <location evidence="1">Membrane</location>
        <topology evidence="1">Single-pass membrane protein</topology>
    </subcellularLocation>
</comment>
<evidence type="ECO:0000313" key="7">
    <source>
        <dbReference type="Proteomes" id="UP000229340"/>
    </source>
</evidence>
<dbReference type="STRING" id="34062.AXE82_06340"/>
<evidence type="ECO:0000256" key="1">
    <source>
        <dbReference type="ARBA" id="ARBA00004167"/>
    </source>
</evidence>
<accession>A0A2D2LSK3</accession>
<dbReference type="Gene3D" id="3.30.1150.10">
    <property type="match status" value="1"/>
</dbReference>
<keyword evidence="3" id="KW-1133">Transmembrane helix</keyword>
<reference evidence="7" key="1">
    <citation type="submission" date="2017-11" db="EMBL/GenBank/DDBJ databases">
        <title>Complete genome sequence of Moraxella osloensis NP7 isolated from human skin.</title>
        <authorList>
            <person name="Lee K."/>
            <person name="Lim J.Y."/>
            <person name="Hwang I."/>
        </authorList>
    </citation>
    <scope>NUCLEOTIDE SEQUENCE [LARGE SCALE GENOMIC DNA]</scope>
    <source>
        <strain evidence="7">NP7</strain>
    </source>
</reference>
<dbReference type="InterPro" id="IPR006260">
    <property type="entry name" value="TonB/TolA_C"/>
</dbReference>
<dbReference type="EMBL" id="CP024443">
    <property type="protein sequence ID" value="ATR77972.1"/>
    <property type="molecule type" value="Genomic_DNA"/>
</dbReference>
<dbReference type="SUPFAM" id="SSF74653">
    <property type="entry name" value="TolA/TonB C-terminal domain"/>
    <property type="match status" value="1"/>
</dbReference>
<dbReference type="Proteomes" id="UP000229340">
    <property type="component" value="Chromosome"/>
</dbReference>
<evidence type="ECO:0000256" key="2">
    <source>
        <dbReference type="ARBA" id="ARBA00022692"/>
    </source>
</evidence>
<proteinExistence type="predicted"/>
<dbReference type="NCBIfam" id="TIGR01352">
    <property type="entry name" value="tonB_Cterm"/>
    <property type="match status" value="1"/>
</dbReference>
<sequence>MPIQRHANFSQAHFSNDISTIFDKKSGTLALIGVLSLHGIVAISLANMATPDIKPPNVTPPLEISFIAPPPAPTKPEEMTVTAEQQPIKQLPKPVEKPTEKPIEKLAEKPKEKPIAKPISKPIEKTVEKPIAKKPVEQPIKPLPEPSKPAENPIVKPPQVDQNIVMARQLALANERAEQAQKQQFERQQALARQQDLKRQQELERQHELQRQQILARQKALENQLIEQQQRERKQAEMDRQKALADAKARQADEARAKAEKAKQQQADKDKEAEQAQNNSPVSFSAGQASWRRQPSFSCRSEDLENGALTAIIRYTVDKQGNPTSVTLAKSTGNVRVDRQLSMQAKSGKFNPFTKNGVPVVGIVNLPVRCQ</sequence>
<evidence type="ECO:0000256" key="5">
    <source>
        <dbReference type="SAM" id="MobiDB-lite"/>
    </source>
</evidence>
<dbReference type="RefSeq" id="WP_100269346.1">
    <property type="nucleotide sequence ID" value="NZ_CP024443.1"/>
</dbReference>
<organism evidence="6 7">
    <name type="scientific">Faucicola osloensis</name>
    <name type="common">Moraxella osloensis</name>
    <dbReference type="NCBI Taxonomy" id="34062"/>
    <lineage>
        <taxon>Bacteria</taxon>
        <taxon>Pseudomonadati</taxon>
        <taxon>Pseudomonadota</taxon>
        <taxon>Gammaproteobacteria</taxon>
        <taxon>Moraxellales</taxon>
        <taxon>Moraxellaceae</taxon>
        <taxon>Faucicola</taxon>
    </lineage>
</organism>
<feature type="compositionally biased region" description="Polar residues" evidence="5">
    <location>
        <begin position="278"/>
        <end position="290"/>
    </location>
</feature>
<name>A0A2D2LSK3_FAUOS</name>
<feature type="region of interest" description="Disordered" evidence="5">
    <location>
        <begin position="174"/>
        <end position="210"/>
    </location>
</feature>
<evidence type="ECO:0008006" key="8">
    <source>
        <dbReference type="Google" id="ProtNLM"/>
    </source>
</evidence>
<feature type="region of interest" description="Disordered" evidence="5">
    <location>
        <begin position="84"/>
        <end position="160"/>
    </location>
</feature>
<feature type="region of interest" description="Disordered" evidence="5">
    <location>
        <begin position="226"/>
        <end position="290"/>
    </location>
</feature>